<evidence type="ECO:0000313" key="2">
    <source>
        <dbReference type="EMBL" id="MEL1251993.1"/>
    </source>
</evidence>
<dbReference type="EMBL" id="JBBYHV010000002">
    <property type="protein sequence ID" value="MEL1251993.1"/>
    <property type="molecule type" value="Genomic_DNA"/>
</dbReference>
<dbReference type="Proteomes" id="UP001497045">
    <property type="component" value="Unassembled WGS sequence"/>
</dbReference>
<comment type="caution">
    <text evidence="2">The sequence shown here is derived from an EMBL/GenBank/DDBJ whole genome shotgun (WGS) entry which is preliminary data.</text>
</comment>
<gene>
    <name evidence="2" type="ORF">AAEO60_15055</name>
</gene>
<organism evidence="2 3">
    <name type="scientific">Aurantiacibacter gilvus</name>
    <dbReference type="NCBI Taxonomy" id="3139141"/>
    <lineage>
        <taxon>Bacteria</taxon>
        <taxon>Pseudomonadati</taxon>
        <taxon>Pseudomonadota</taxon>
        <taxon>Alphaproteobacteria</taxon>
        <taxon>Sphingomonadales</taxon>
        <taxon>Erythrobacteraceae</taxon>
        <taxon>Aurantiacibacter</taxon>
    </lineage>
</organism>
<accession>A0ABU9IJB6</accession>
<evidence type="ECO:0000313" key="3">
    <source>
        <dbReference type="Proteomes" id="UP001497045"/>
    </source>
</evidence>
<feature type="region of interest" description="Disordered" evidence="1">
    <location>
        <begin position="31"/>
        <end position="54"/>
    </location>
</feature>
<sequence>MIDYFSIALTHGLILLALWRLMPRDELDVEGAPAEKASRPWLKDESGEEGSPDA</sequence>
<reference evidence="2 3" key="1">
    <citation type="submission" date="2024-04" db="EMBL/GenBank/DDBJ databases">
        <title>Aurantiacibacter sp. DGU6 16S ribosomal RNA gene Genome sequencing and assembly.</title>
        <authorList>
            <person name="Park S."/>
        </authorList>
    </citation>
    <scope>NUCLEOTIDE SEQUENCE [LARGE SCALE GENOMIC DNA]</scope>
    <source>
        <strain evidence="2 3">DGU6</strain>
    </source>
</reference>
<dbReference type="RefSeq" id="WP_341674532.1">
    <property type="nucleotide sequence ID" value="NZ_JBBYHV010000002.1"/>
</dbReference>
<proteinExistence type="predicted"/>
<keyword evidence="3" id="KW-1185">Reference proteome</keyword>
<feature type="compositionally biased region" description="Basic and acidic residues" evidence="1">
    <location>
        <begin position="36"/>
        <end position="45"/>
    </location>
</feature>
<name>A0ABU9IJB6_9SPHN</name>
<protein>
    <submittedName>
        <fullName evidence="2">Uncharacterized protein</fullName>
    </submittedName>
</protein>
<evidence type="ECO:0000256" key="1">
    <source>
        <dbReference type="SAM" id="MobiDB-lite"/>
    </source>
</evidence>